<protein>
    <submittedName>
        <fullName evidence="1">Uncharacterized protein</fullName>
    </submittedName>
</protein>
<organism evidence="1 2">
    <name type="scientific">Culter alburnus</name>
    <name type="common">Topmouth culter</name>
    <dbReference type="NCBI Taxonomy" id="194366"/>
    <lineage>
        <taxon>Eukaryota</taxon>
        <taxon>Metazoa</taxon>
        <taxon>Chordata</taxon>
        <taxon>Craniata</taxon>
        <taxon>Vertebrata</taxon>
        <taxon>Euteleostomi</taxon>
        <taxon>Actinopterygii</taxon>
        <taxon>Neopterygii</taxon>
        <taxon>Teleostei</taxon>
        <taxon>Ostariophysi</taxon>
        <taxon>Cypriniformes</taxon>
        <taxon>Xenocyprididae</taxon>
        <taxon>Xenocypridinae</taxon>
        <taxon>Culter</taxon>
    </lineage>
</organism>
<dbReference type="AlphaFoldDB" id="A0AAW1ZTF7"/>
<evidence type="ECO:0000313" key="2">
    <source>
        <dbReference type="Proteomes" id="UP001479290"/>
    </source>
</evidence>
<name>A0AAW1ZTF7_CULAL</name>
<gene>
    <name evidence="1" type="ORF">ABG768_006657</name>
</gene>
<keyword evidence="2" id="KW-1185">Reference proteome</keyword>
<proteinExistence type="predicted"/>
<evidence type="ECO:0000313" key="1">
    <source>
        <dbReference type="EMBL" id="KAK9963475.1"/>
    </source>
</evidence>
<sequence length="278" mass="30423">MLGQEPRLPVDFLLGRVQEPVAGSVHEWIREHQARLQVAFEGAKERLQVAAQRRKVRHDQQVRDIPLLEGQLVYLREQGYKGRHKIQDLWSPIEYQVVRAPKEGGGVYSIAPRDDLSKVKNVHRSLLKGRVLKDAPVEVSSGKQLESLEGSGQEEEEEEEVDLVGVILGGPAAVHGEFGTSDLPMRTGSQSPRGALDLATSEPVSFSGELEVVEVSTAPVSSPWGAGPPEVRGTSVRRTGRVTAGYHSNPHHLPRTGRVVPSTPSASNSVVAIFRPWN</sequence>
<comment type="caution">
    <text evidence="1">The sequence shown here is derived from an EMBL/GenBank/DDBJ whole genome shotgun (WGS) entry which is preliminary data.</text>
</comment>
<accession>A0AAW1ZTF7</accession>
<dbReference type="EMBL" id="JAWDJR010000014">
    <property type="protein sequence ID" value="KAK9963475.1"/>
    <property type="molecule type" value="Genomic_DNA"/>
</dbReference>
<reference evidence="1 2" key="1">
    <citation type="submission" date="2024-05" db="EMBL/GenBank/DDBJ databases">
        <title>A high-quality chromosomal-level genome assembly of Topmouth culter (Culter alburnus).</title>
        <authorList>
            <person name="Zhao H."/>
        </authorList>
    </citation>
    <scope>NUCLEOTIDE SEQUENCE [LARGE SCALE GENOMIC DNA]</scope>
    <source>
        <strain evidence="1">CATC2023</strain>
        <tissue evidence="1">Muscle</tissue>
    </source>
</reference>
<dbReference type="Proteomes" id="UP001479290">
    <property type="component" value="Unassembled WGS sequence"/>
</dbReference>